<accession>A0A8K1G1L9</accession>
<organism evidence="2 3">
    <name type="scientific">Zosterops borbonicus</name>
    <dbReference type="NCBI Taxonomy" id="364589"/>
    <lineage>
        <taxon>Eukaryota</taxon>
        <taxon>Metazoa</taxon>
        <taxon>Chordata</taxon>
        <taxon>Craniata</taxon>
        <taxon>Vertebrata</taxon>
        <taxon>Euteleostomi</taxon>
        <taxon>Archelosauria</taxon>
        <taxon>Archosauria</taxon>
        <taxon>Dinosauria</taxon>
        <taxon>Saurischia</taxon>
        <taxon>Theropoda</taxon>
        <taxon>Coelurosauria</taxon>
        <taxon>Aves</taxon>
        <taxon>Neognathae</taxon>
        <taxon>Neoaves</taxon>
        <taxon>Telluraves</taxon>
        <taxon>Australaves</taxon>
        <taxon>Passeriformes</taxon>
        <taxon>Sylvioidea</taxon>
        <taxon>Zosteropidae</taxon>
        <taxon>Zosterops</taxon>
    </lineage>
</organism>
<keyword evidence="3" id="KW-1185">Reference proteome</keyword>
<feature type="region of interest" description="Disordered" evidence="1">
    <location>
        <begin position="1"/>
        <end position="52"/>
    </location>
</feature>
<sequence length="52" mass="5662">VPVLLTSVCDEKTPRRKQTLSHCSDGRSSPAPRQMLPGSGRQDKVKDLLGSK</sequence>
<name>A0A8K1G1L9_9PASS</name>
<reference evidence="2" key="1">
    <citation type="submission" date="2019-04" db="EMBL/GenBank/DDBJ databases">
        <title>Genome assembly of Zosterops borbonicus 15179.</title>
        <authorList>
            <person name="Leroy T."/>
            <person name="Anselmetti Y."/>
            <person name="Tilak M.-K."/>
            <person name="Nabholz B."/>
        </authorList>
    </citation>
    <scope>NUCLEOTIDE SEQUENCE</scope>
    <source>
        <strain evidence="2">HGM_15179</strain>
        <tissue evidence="2">Muscle</tissue>
    </source>
</reference>
<feature type="non-terminal residue" evidence="2">
    <location>
        <position position="1"/>
    </location>
</feature>
<feature type="compositionally biased region" description="Basic and acidic residues" evidence="1">
    <location>
        <begin position="41"/>
        <end position="52"/>
    </location>
</feature>
<evidence type="ECO:0000313" key="3">
    <source>
        <dbReference type="Proteomes" id="UP000796761"/>
    </source>
</evidence>
<feature type="non-terminal residue" evidence="2">
    <location>
        <position position="52"/>
    </location>
</feature>
<evidence type="ECO:0000256" key="1">
    <source>
        <dbReference type="SAM" id="MobiDB-lite"/>
    </source>
</evidence>
<protein>
    <submittedName>
        <fullName evidence="2">Uncharacterized protein</fullName>
    </submittedName>
</protein>
<proteinExistence type="predicted"/>
<comment type="caution">
    <text evidence="2">The sequence shown here is derived from an EMBL/GenBank/DDBJ whole genome shotgun (WGS) entry which is preliminary data.</text>
</comment>
<dbReference type="AlphaFoldDB" id="A0A8K1G1L9"/>
<dbReference type="EMBL" id="SWJQ01000964">
    <property type="protein sequence ID" value="TRZ09982.1"/>
    <property type="molecule type" value="Genomic_DNA"/>
</dbReference>
<gene>
    <name evidence="2" type="ORF">HGM15179_017127</name>
</gene>
<dbReference type="Proteomes" id="UP000796761">
    <property type="component" value="Unassembled WGS sequence"/>
</dbReference>
<evidence type="ECO:0000313" key="2">
    <source>
        <dbReference type="EMBL" id="TRZ09982.1"/>
    </source>
</evidence>